<dbReference type="InterPro" id="IPR001173">
    <property type="entry name" value="Glyco_trans_2-like"/>
</dbReference>
<gene>
    <name evidence="2" type="ORF">SAMN05660461_3053</name>
</gene>
<dbReference type="STRING" id="393003.SAMN05660461_3053"/>
<dbReference type="RefSeq" id="WP_079470350.1">
    <property type="nucleotide sequence ID" value="NZ_FUZZ01000002.1"/>
</dbReference>
<dbReference type="AlphaFoldDB" id="A0A1T5NY16"/>
<accession>A0A1T5NY16</accession>
<dbReference type="Proteomes" id="UP000190166">
    <property type="component" value="Unassembled WGS sequence"/>
</dbReference>
<proteinExistence type="predicted"/>
<dbReference type="InterPro" id="IPR050834">
    <property type="entry name" value="Glycosyltransf_2"/>
</dbReference>
<evidence type="ECO:0000259" key="1">
    <source>
        <dbReference type="Pfam" id="PF00535"/>
    </source>
</evidence>
<dbReference type="PANTHER" id="PTHR43685:SF2">
    <property type="entry name" value="GLYCOSYLTRANSFERASE 2-LIKE DOMAIN-CONTAINING PROTEIN"/>
    <property type="match status" value="1"/>
</dbReference>
<dbReference type="GO" id="GO:0016740">
    <property type="term" value="F:transferase activity"/>
    <property type="evidence" value="ECO:0007669"/>
    <property type="project" value="UniProtKB-KW"/>
</dbReference>
<dbReference type="CDD" id="cd00761">
    <property type="entry name" value="Glyco_tranf_GTA_type"/>
    <property type="match status" value="1"/>
</dbReference>
<sequence>MKWKIPESNIKGVSVIICCYNSASRLPQTLAHLNEQVVPEDFFWEIILVNNASTDNTVECTRAIWQENKPVNATCRIVDEFTRGQMYARKRGAREANYECLIFCDDDNLLDKNYVYLSWQVMLKDKMIGAAGGQNVPVTDSAAYPDWFEEYKDKYAIGIPAEESGDVTHRGFVLGAGLITRRALFLQVFDDRYPSLLNGRNGEKLTTGDDFEYCKRLLLWGFTLYYDKDLKLKHFIPAERLTIDYRDRLMDGIREATKVLSVYDRALFLHNKNKHKNRWRILIMTPIRILFARIGLSKRDLTTERQVLFYLSPFARKQDEVTYSIKKFLNNK</sequence>
<name>A0A1T5NY16_9BACT</name>
<protein>
    <submittedName>
        <fullName evidence="2">Glycosyltransferase, GT2 family</fullName>
    </submittedName>
</protein>
<dbReference type="Pfam" id="PF00535">
    <property type="entry name" value="Glycos_transf_2"/>
    <property type="match status" value="1"/>
</dbReference>
<dbReference type="EMBL" id="FUZZ01000002">
    <property type="protein sequence ID" value="SKD05287.1"/>
    <property type="molecule type" value="Genomic_DNA"/>
</dbReference>
<dbReference type="InterPro" id="IPR029044">
    <property type="entry name" value="Nucleotide-diphossugar_trans"/>
</dbReference>
<dbReference type="PANTHER" id="PTHR43685">
    <property type="entry name" value="GLYCOSYLTRANSFERASE"/>
    <property type="match status" value="1"/>
</dbReference>
<organism evidence="2 3">
    <name type="scientific">Chitinophaga ginsengisegetis</name>
    <dbReference type="NCBI Taxonomy" id="393003"/>
    <lineage>
        <taxon>Bacteria</taxon>
        <taxon>Pseudomonadati</taxon>
        <taxon>Bacteroidota</taxon>
        <taxon>Chitinophagia</taxon>
        <taxon>Chitinophagales</taxon>
        <taxon>Chitinophagaceae</taxon>
        <taxon>Chitinophaga</taxon>
    </lineage>
</organism>
<dbReference type="SUPFAM" id="SSF53448">
    <property type="entry name" value="Nucleotide-diphospho-sugar transferases"/>
    <property type="match status" value="1"/>
</dbReference>
<dbReference type="Gene3D" id="3.90.550.10">
    <property type="entry name" value="Spore Coat Polysaccharide Biosynthesis Protein SpsA, Chain A"/>
    <property type="match status" value="1"/>
</dbReference>
<reference evidence="2 3" key="1">
    <citation type="submission" date="2017-02" db="EMBL/GenBank/DDBJ databases">
        <authorList>
            <person name="Peterson S.W."/>
        </authorList>
    </citation>
    <scope>NUCLEOTIDE SEQUENCE [LARGE SCALE GENOMIC DNA]</scope>
    <source>
        <strain evidence="2 3">DSM 18108</strain>
    </source>
</reference>
<evidence type="ECO:0000313" key="2">
    <source>
        <dbReference type="EMBL" id="SKD05287.1"/>
    </source>
</evidence>
<keyword evidence="2" id="KW-0808">Transferase</keyword>
<keyword evidence="3" id="KW-1185">Reference proteome</keyword>
<evidence type="ECO:0000313" key="3">
    <source>
        <dbReference type="Proteomes" id="UP000190166"/>
    </source>
</evidence>
<feature type="domain" description="Glycosyltransferase 2-like" evidence="1">
    <location>
        <begin position="14"/>
        <end position="132"/>
    </location>
</feature>